<name>A0ABQ9GF58_9NEOP</name>
<accession>A0ABQ9GF58</accession>
<sequence>MTAEKHLARQVVGRHSRAQDPAPTSSRELRVAIQAVWGQRLSAGKCLSGWSSYSLANKQNNISRFQVGRSLDLRAWESCLTMPLLTPISSALNISPTRKYFPLLRRRNVEAIRANSSLAHQVHHQLYAQGPELAHGVLDTLPVPMGRDRGIDNSLHFLQLEVVQPVHFEVLQDHVESCGNLAVVSILYADLRDLQGVELWNLVLPITKSNPTLKKQRTVKLPQVAGWRTRKRLAPFMPDIKCSSLKVVGVTFGCSPPTKANRVRSRAGSLPDFRKWESYRMMPIVGVHSRGSPVSRALPFRRCYILTSFHHIRIVQNQQVVRESGPLGRQEIPHAVHDGNFADSLGNKLDSIILCAFEHQLVVHWLLLQLNPREGSTGLKVVRDVVSEKLEVQTHTHTRFGRRQAHSLTRERKSPRKFCNNCQLGAYNRCSFAFATTVGLLASHQGEPGSIPPGSPDFRKWESCRTMPLVGGFSRGSPVSSAPSFRCRSIFTSINLIGSQDLAVTSLPNLFTHPSLIFQFRCCKKGNFWWELYLKISYDSCDVVAYGEGFSGCMVQEATNDKIVCESVAASNIAQGNTMSVLVLASGLIKGYRGQRQRSRSLTFNMAVKMAHRTKMADDQVRMRSWIPYNDLAYPMPIKPIWLPLLCL</sequence>
<evidence type="ECO:0000256" key="1">
    <source>
        <dbReference type="SAM" id="MobiDB-lite"/>
    </source>
</evidence>
<evidence type="ECO:0000313" key="2">
    <source>
        <dbReference type="EMBL" id="KAJ8871029.1"/>
    </source>
</evidence>
<evidence type="ECO:0000313" key="3">
    <source>
        <dbReference type="Proteomes" id="UP001159363"/>
    </source>
</evidence>
<keyword evidence="3" id="KW-1185">Reference proteome</keyword>
<reference evidence="2 3" key="1">
    <citation type="submission" date="2023-02" db="EMBL/GenBank/DDBJ databases">
        <title>LHISI_Scaffold_Assembly.</title>
        <authorList>
            <person name="Stuart O.P."/>
            <person name="Cleave R."/>
            <person name="Magrath M.J.L."/>
            <person name="Mikheyev A.S."/>
        </authorList>
    </citation>
    <scope>NUCLEOTIDE SEQUENCE [LARGE SCALE GENOMIC DNA]</scope>
    <source>
        <strain evidence="2">Daus_M_001</strain>
        <tissue evidence="2">Leg muscle</tissue>
    </source>
</reference>
<feature type="region of interest" description="Disordered" evidence="1">
    <location>
        <begin position="1"/>
        <end position="26"/>
    </location>
</feature>
<comment type="caution">
    <text evidence="2">The sequence shown here is derived from an EMBL/GenBank/DDBJ whole genome shotgun (WGS) entry which is preliminary data.</text>
</comment>
<proteinExistence type="predicted"/>
<dbReference type="Proteomes" id="UP001159363">
    <property type="component" value="Chromosome 11"/>
</dbReference>
<dbReference type="EMBL" id="JARBHB010000012">
    <property type="protein sequence ID" value="KAJ8871029.1"/>
    <property type="molecule type" value="Genomic_DNA"/>
</dbReference>
<gene>
    <name evidence="2" type="ORF">PR048_027332</name>
</gene>
<organism evidence="2 3">
    <name type="scientific">Dryococelus australis</name>
    <dbReference type="NCBI Taxonomy" id="614101"/>
    <lineage>
        <taxon>Eukaryota</taxon>
        <taxon>Metazoa</taxon>
        <taxon>Ecdysozoa</taxon>
        <taxon>Arthropoda</taxon>
        <taxon>Hexapoda</taxon>
        <taxon>Insecta</taxon>
        <taxon>Pterygota</taxon>
        <taxon>Neoptera</taxon>
        <taxon>Polyneoptera</taxon>
        <taxon>Phasmatodea</taxon>
        <taxon>Verophasmatodea</taxon>
        <taxon>Anareolatae</taxon>
        <taxon>Phasmatidae</taxon>
        <taxon>Eurycanthinae</taxon>
        <taxon>Dryococelus</taxon>
    </lineage>
</organism>
<protein>
    <submittedName>
        <fullName evidence="2">Uncharacterized protein</fullName>
    </submittedName>
</protein>